<accession>A0A3B0S013</accession>
<keyword evidence="8" id="KW-0418">Kinase</keyword>
<dbReference type="Pfam" id="PF02518">
    <property type="entry name" value="HATPase_c"/>
    <property type="match status" value="1"/>
</dbReference>
<comment type="cofactor">
    <cofactor evidence="1">
        <name>[4Fe-4S] cluster</name>
        <dbReference type="ChEBI" id="CHEBI:49883"/>
    </cofactor>
</comment>
<dbReference type="Gene3D" id="3.30.565.10">
    <property type="entry name" value="Histidine kinase-like ATPase, C-terminal domain"/>
    <property type="match status" value="1"/>
</dbReference>
<keyword evidence="6" id="KW-0808">Transferase</keyword>
<dbReference type="Pfam" id="PF07730">
    <property type="entry name" value="HisKA_3"/>
    <property type="match status" value="1"/>
</dbReference>
<dbReference type="PANTHER" id="PTHR24421">
    <property type="entry name" value="NITRATE/NITRITE SENSOR PROTEIN NARX-RELATED"/>
    <property type="match status" value="1"/>
</dbReference>
<gene>
    <name evidence="14" type="ORF">MNBD_ACTINO02-3236</name>
</gene>
<dbReference type="Gene3D" id="1.20.5.1930">
    <property type="match status" value="1"/>
</dbReference>
<dbReference type="GO" id="GO:0000155">
    <property type="term" value="F:phosphorelay sensor kinase activity"/>
    <property type="evidence" value="ECO:0007669"/>
    <property type="project" value="InterPro"/>
</dbReference>
<evidence type="ECO:0000256" key="7">
    <source>
        <dbReference type="ARBA" id="ARBA00022723"/>
    </source>
</evidence>
<keyword evidence="5" id="KW-0963">Cytoplasm</keyword>
<dbReference type="PRINTS" id="PR00344">
    <property type="entry name" value="BCTRLSENSOR"/>
</dbReference>
<evidence type="ECO:0000256" key="4">
    <source>
        <dbReference type="ARBA" id="ARBA00022485"/>
    </source>
</evidence>
<evidence type="ECO:0000256" key="8">
    <source>
        <dbReference type="ARBA" id="ARBA00022777"/>
    </source>
</evidence>
<sequence>MPPDLLPQKSFFDLVRGAAAAASQTDLTALLRQVIETGMQISGARYGALGVIGEDGSLIEFLHVGMDPDVVEQIGTPPSGKGLLGVITRTSHAVRIDDIAKHPDSSGWPEHHPTMHAFLGVSIHADGQIFGNLYLTEKAGGFTEEDQALVEGLAVIAGSAVNNSRMQRHIRRLALVEDRERIARDIHDSIIQNIFGVGLMLQAQSQRTKDPEVREFMEDAVERLDGTINELRRMIFDLNPPNWANRDFRTEVNRLVEEVTTTSNVTTSVTMGPSIAEVPSGLVDDALHLIRESVTNAVRHANADRIDVSADLTDDGLSLTIIDSGQGFDPDAPTSGNGLANLKARCERAGGETFVMSQPGVGTTVRLRLPI</sequence>
<evidence type="ECO:0000256" key="1">
    <source>
        <dbReference type="ARBA" id="ARBA00001966"/>
    </source>
</evidence>
<name>A0A3B0S013_9ZZZZ</name>
<dbReference type="InterPro" id="IPR029016">
    <property type="entry name" value="GAF-like_dom_sf"/>
</dbReference>
<dbReference type="InterPro" id="IPR036890">
    <property type="entry name" value="HATPase_C_sf"/>
</dbReference>
<dbReference type="EMBL" id="UOEK01000104">
    <property type="protein sequence ID" value="VAV96611.1"/>
    <property type="molecule type" value="Genomic_DNA"/>
</dbReference>
<dbReference type="GO" id="GO:0046872">
    <property type="term" value="F:metal ion binding"/>
    <property type="evidence" value="ECO:0007669"/>
    <property type="project" value="UniProtKB-KW"/>
</dbReference>
<evidence type="ECO:0000256" key="9">
    <source>
        <dbReference type="ARBA" id="ARBA00023004"/>
    </source>
</evidence>
<reference evidence="14" key="1">
    <citation type="submission" date="2018-06" db="EMBL/GenBank/DDBJ databases">
        <authorList>
            <person name="Zhirakovskaya E."/>
        </authorList>
    </citation>
    <scope>NUCLEOTIDE SEQUENCE</scope>
</reference>
<dbReference type="SMART" id="SM00065">
    <property type="entry name" value="GAF"/>
    <property type="match status" value="1"/>
</dbReference>
<keyword evidence="9" id="KW-0408">Iron</keyword>
<dbReference type="SUPFAM" id="SSF55874">
    <property type="entry name" value="ATPase domain of HSP90 chaperone/DNA topoisomerase II/histidine kinase"/>
    <property type="match status" value="1"/>
</dbReference>
<evidence type="ECO:0000256" key="6">
    <source>
        <dbReference type="ARBA" id="ARBA00022679"/>
    </source>
</evidence>
<organism evidence="14">
    <name type="scientific">hydrothermal vent metagenome</name>
    <dbReference type="NCBI Taxonomy" id="652676"/>
    <lineage>
        <taxon>unclassified sequences</taxon>
        <taxon>metagenomes</taxon>
        <taxon>ecological metagenomes</taxon>
    </lineage>
</organism>
<dbReference type="InterPro" id="IPR004358">
    <property type="entry name" value="Sig_transdc_His_kin-like_C"/>
</dbReference>
<dbReference type="GO" id="GO:0051539">
    <property type="term" value="F:4 iron, 4 sulfur cluster binding"/>
    <property type="evidence" value="ECO:0007669"/>
    <property type="project" value="UniProtKB-KW"/>
</dbReference>
<dbReference type="InterPro" id="IPR011712">
    <property type="entry name" value="Sig_transdc_His_kin_sub3_dim/P"/>
</dbReference>
<keyword evidence="10" id="KW-0411">Iron-sulfur</keyword>
<dbReference type="InterPro" id="IPR003594">
    <property type="entry name" value="HATPase_dom"/>
</dbReference>
<evidence type="ECO:0000259" key="13">
    <source>
        <dbReference type="PROSITE" id="PS50109"/>
    </source>
</evidence>
<evidence type="ECO:0000256" key="10">
    <source>
        <dbReference type="ARBA" id="ARBA00023014"/>
    </source>
</evidence>
<evidence type="ECO:0000256" key="2">
    <source>
        <dbReference type="ARBA" id="ARBA00004496"/>
    </source>
</evidence>
<dbReference type="InterPro" id="IPR050482">
    <property type="entry name" value="Sensor_HK_TwoCompSys"/>
</dbReference>
<dbReference type="GO" id="GO:0016020">
    <property type="term" value="C:membrane"/>
    <property type="evidence" value="ECO:0007669"/>
    <property type="project" value="InterPro"/>
</dbReference>
<keyword evidence="4" id="KW-0004">4Fe-4S</keyword>
<dbReference type="GO" id="GO:0046983">
    <property type="term" value="F:protein dimerization activity"/>
    <property type="evidence" value="ECO:0007669"/>
    <property type="project" value="InterPro"/>
</dbReference>
<dbReference type="PROSITE" id="PS50109">
    <property type="entry name" value="HIS_KIN"/>
    <property type="match status" value="1"/>
</dbReference>
<proteinExistence type="predicted"/>
<dbReference type="Pfam" id="PF13185">
    <property type="entry name" value="GAF_2"/>
    <property type="match status" value="1"/>
</dbReference>
<dbReference type="CDD" id="cd16917">
    <property type="entry name" value="HATPase_UhpB-NarQ-NarX-like"/>
    <property type="match status" value="1"/>
</dbReference>
<evidence type="ECO:0000313" key="14">
    <source>
        <dbReference type="EMBL" id="VAV96611.1"/>
    </source>
</evidence>
<evidence type="ECO:0000256" key="5">
    <source>
        <dbReference type="ARBA" id="ARBA00022490"/>
    </source>
</evidence>
<feature type="domain" description="Histidine kinase" evidence="13">
    <location>
        <begin position="181"/>
        <end position="371"/>
    </location>
</feature>
<dbReference type="InterPro" id="IPR003018">
    <property type="entry name" value="GAF"/>
</dbReference>
<dbReference type="Gene3D" id="3.30.450.40">
    <property type="match status" value="1"/>
</dbReference>
<evidence type="ECO:0000256" key="12">
    <source>
        <dbReference type="ARBA" id="ARBA00030800"/>
    </source>
</evidence>
<evidence type="ECO:0000256" key="11">
    <source>
        <dbReference type="ARBA" id="ARBA00024827"/>
    </source>
</evidence>
<keyword evidence="7" id="KW-0479">Metal-binding</keyword>
<protein>
    <recommendedName>
        <fullName evidence="3">Oxygen sensor histidine kinase NreB</fullName>
    </recommendedName>
    <alternativeName>
        <fullName evidence="12">Nitrogen regulation protein B</fullName>
    </alternativeName>
</protein>
<dbReference type="InterPro" id="IPR005467">
    <property type="entry name" value="His_kinase_dom"/>
</dbReference>
<dbReference type="SMART" id="SM00387">
    <property type="entry name" value="HATPase_c"/>
    <property type="match status" value="1"/>
</dbReference>
<evidence type="ECO:0000256" key="3">
    <source>
        <dbReference type="ARBA" id="ARBA00017322"/>
    </source>
</evidence>
<dbReference type="PANTHER" id="PTHR24421:SF56">
    <property type="entry name" value="OXYGEN SENSOR HISTIDINE KINASE RESPONSE REGULATOR DOST"/>
    <property type="match status" value="1"/>
</dbReference>
<dbReference type="GO" id="GO:0005737">
    <property type="term" value="C:cytoplasm"/>
    <property type="evidence" value="ECO:0007669"/>
    <property type="project" value="UniProtKB-SubCell"/>
</dbReference>
<dbReference type="AlphaFoldDB" id="A0A3B0S013"/>
<dbReference type="SUPFAM" id="SSF55781">
    <property type="entry name" value="GAF domain-like"/>
    <property type="match status" value="1"/>
</dbReference>
<comment type="subcellular location">
    <subcellularLocation>
        <location evidence="2">Cytoplasm</location>
    </subcellularLocation>
</comment>
<comment type="function">
    <text evidence="11">Member of the two-component regulatory system NreB/NreC involved in the control of dissimilatory nitrate/nitrite reduction in response to oxygen. NreB functions as a direct oxygen sensor histidine kinase which is autophosphorylated, in the absence of oxygen, probably at the conserved histidine residue, and transfers its phosphate group probably to a conserved aspartate residue of NreC. NreB/NreC activates the expression of the nitrate (narGHJI) and nitrite (nir) reductase operons, as well as the putative nitrate transporter gene narT.</text>
</comment>